<sequence length="255" mass="29362">MRGARAARAAAGVCFYARRNCKAALILIDSEIGLTFLLNLTSYRRYLMTNSIIAIKGSHLDKQIEIFKEFNYVDVQQDEQFDNLNDMYDYLFDNYFNFSERDVVLRGIWFDNDWTIICDPEMINVWDGPALLKLSDKVKSDVMTFLIQTTSGSFGFTKCGLSGQRNFLSINGSVTENTGLPLPEESGLNINEQIFTDDIISLADKFGINFEKTAPQSCLAKKLNYTEELKRELTTFKSDRVKVPTQKKHTWWKFW</sequence>
<protein>
    <submittedName>
        <fullName evidence="1">Uncharacterized protein</fullName>
    </submittedName>
</protein>
<evidence type="ECO:0000313" key="1">
    <source>
        <dbReference type="EMBL" id="EHQ30031.1"/>
    </source>
</evidence>
<proteinExistence type="predicted"/>
<accession>H1YAZ8</accession>
<dbReference type="Proteomes" id="UP000002774">
    <property type="component" value="Chromosome"/>
</dbReference>
<dbReference type="eggNOG" id="ENOG5033WCZ">
    <property type="taxonomic scope" value="Bacteria"/>
</dbReference>
<name>H1YAZ8_9SPHI</name>
<organism evidence="1 2">
    <name type="scientific">Mucilaginibacter paludis DSM 18603</name>
    <dbReference type="NCBI Taxonomy" id="714943"/>
    <lineage>
        <taxon>Bacteria</taxon>
        <taxon>Pseudomonadati</taxon>
        <taxon>Bacteroidota</taxon>
        <taxon>Sphingobacteriia</taxon>
        <taxon>Sphingobacteriales</taxon>
        <taxon>Sphingobacteriaceae</taxon>
        <taxon>Mucilaginibacter</taxon>
    </lineage>
</organism>
<dbReference type="HOGENOM" id="CLU_1089127_0_0_10"/>
<evidence type="ECO:0000313" key="2">
    <source>
        <dbReference type="Proteomes" id="UP000002774"/>
    </source>
</evidence>
<keyword evidence="2" id="KW-1185">Reference proteome</keyword>
<dbReference type="AlphaFoldDB" id="H1YAZ8"/>
<dbReference type="EMBL" id="CM001403">
    <property type="protein sequence ID" value="EHQ30031.1"/>
    <property type="molecule type" value="Genomic_DNA"/>
</dbReference>
<gene>
    <name evidence="1" type="ORF">Mucpa_5971</name>
</gene>
<reference evidence="1" key="1">
    <citation type="submission" date="2011-09" db="EMBL/GenBank/DDBJ databases">
        <title>The permanent draft genome of Mucilaginibacter paludis DSM 18603.</title>
        <authorList>
            <consortium name="US DOE Joint Genome Institute (JGI-PGF)"/>
            <person name="Lucas S."/>
            <person name="Han J."/>
            <person name="Lapidus A."/>
            <person name="Bruce D."/>
            <person name="Goodwin L."/>
            <person name="Pitluck S."/>
            <person name="Peters L."/>
            <person name="Kyrpides N."/>
            <person name="Mavromatis K."/>
            <person name="Ivanova N."/>
            <person name="Mikhailova N."/>
            <person name="Held B."/>
            <person name="Detter J.C."/>
            <person name="Tapia R."/>
            <person name="Han C."/>
            <person name="Land M."/>
            <person name="Hauser L."/>
            <person name="Markowitz V."/>
            <person name="Cheng J.-F."/>
            <person name="Hugenholtz P."/>
            <person name="Woyke T."/>
            <person name="Wu D."/>
            <person name="Tindall B."/>
            <person name="Brambilla E."/>
            <person name="Klenk H.-P."/>
            <person name="Eisen J.A."/>
        </authorList>
    </citation>
    <scope>NUCLEOTIDE SEQUENCE [LARGE SCALE GENOMIC DNA]</scope>
    <source>
        <strain evidence="1">DSM 18603</strain>
    </source>
</reference>